<sequence>MALAQVESADQVAQITRLRAQIGQMQRRTAEPERVPVPGPLARLFPTGGLRPGAAYALPDSPSLLLALAGEASHAGSWCAFVGMPDLSMQAATSHGVAADRVALIPDPGERWLSAVSSAAEVFPLVAVRPPRAATAAETARLSARLRDRASTLLVMGAWPGAELSLSLGEPEWRGIGAGHGLIASRAVTIAAAGRGLPSARHVRVLLPGPTGAVSEIAPARRAHLRAVAA</sequence>
<keyword evidence="2" id="KW-1185">Reference proteome</keyword>
<dbReference type="AlphaFoldDB" id="A0A367Y779"/>
<evidence type="ECO:0000313" key="2">
    <source>
        <dbReference type="Proteomes" id="UP000253508"/>
    </source>
</evidence>
<gene>
    <name evidence="1" type="ORF">DTO57_03615</name>
</gene>
<proteinExistence type="predicted"/>
<organism evidence="1 2">
    <name type="scientific">Microbacterium sorbitolivorans</name>
    <dbReference type="NCBI Taxonomy" id="1867410"/>
    <lineage>
        <taxon>Bacteria</taxon>
        <taxon>Bacillati</taxon>
        <taxon>Actinomycetota</taxon>
        <taxon>Actinomycetes</taxon>
        <taxon>Micrococcales</taxon>
        <taxon>Microbacteriaceae</taxon>
        <taxon>Microbacterium</taxon>
    </lineage>
</organism>
<dbReference type="EMBL" id="QORO01000001">
    <property type="protein sequence ID" value="RCK61723.1"/>
    <property type="molecule type" value="Genomic_DNA"/>
</dbReference>
<accession>A0A367Y779</accession>
<dbReference type="RefSeq" id="WP_114116826.1">
    <property type="nucleotide sequence ID" value="NZ_BMHU01000001.1"/>
</dbReference>
<name>A0A367Y779_9MICO</name>
<reference evidence="1 2" key="1">
    <citation type="submission" date="2018-07" db="EMBL/GenBank/DDBJ databases">
        <title>Microbacterium endoborsara sp. nov., a novel actinobacterium isolated from Borszczowia aralocaspica.</title>
        <authorList>
            <person name="An D."/>
        </authorList>
    </citation>
    <scope>NUCLEOTIDE SEQUENCE [LARGE SCALE GENOMIC DNA]</scope>
    <source>
        <strain evidence="1 2">C1.15228</strain>
    </source>
</reference>
<dbReference type="OrthoDB" id="3873597at2"/>
<evidence type="ECO:0008006" key="3">
    <source>
        <dbReference type="Google" id="ProtNLM"/>
    </source>
</evidence>
<protein>
    <recommendedName>
        <fullName evidence="3">Protein ImuA</fullName>
    </recommendedName>
</protein>
<dbReference type="Proteomes" id="UP000253508">
    <property type="component" value="Unassembled WGS sequence"/>
</dbReference>
<evidence type="ECO:0000313" key="1">
    <source>
        <dbReference type="EMBL" id="RCK61723.1"/>
    </source>
</evidence>
<comment type="caution">
    <text evidence="1">The sequence shown here is derived from an EMBL/GenBank/DDBJ whole genome shotgun (WGS) entry which is preliminary data.</text>
</comment>